<feature type="transmembrane region" description="Helical" evidence="1">
    <location>
        <begin position="18"/>
        <end position="35"/>
    </location>
</feature>
<evidence type="ECO:0000256" key="1">
    <source>
        <dbReference type="SAM" id="Phobius"/>
    </source>
</evidence>
<evidence type="ECO:0000313" key="2">
    <source>
        <dbReference type="EMBL" id="MZQ87724.1"/>
    </source>
</evidence>
<proteinExistence type="predicted"/>
<gene>
    <name evidence="2" type="ORF">GS660_01275</name>
</gene>
<dbReference type="OrthoDB" id="1496142at2"/>
<comment type="caution">
    <text evidence="2">The sequence shown here is derived from an EMBL/GenBank/DDBJ whole genome shotgun (WGS) entry which is preliminary data.</text>
</comment>
<accession>A0A6L8VBU6</accession>
<dbReference type="RefSeq" id="WP_161342594.1">
    <property type="nucleotide sequence ID" value="NZ_BMGW01000001.1"/>
</dbReference>
<keyword evidence="3" id="KW-1185">Reference proteome</keyword>
<reference evidence="2 3" key="1">
    <citation type="submission" date="2020-01" db="EMBL/GenBank/DDBJ databases">
        <title>Frigidibacter albus SP32T (=CGMCC 1.13995T).</title>
        <authorList>
            <person name="Liao X."/>
        </authorList>
    </citation>
    <scope>NUCLEOTIDE SEQUENCE [LARGE SCALE GENOMIC DNA]</scope>
    <source>
        <strain evidence="2 3">SP32</strain>
    </source>
</reference>
<dbReference type="EMBL" id="WWNR01000001">
    <property type="protein sequence ID" value="MZQ87724.1"/>
    <property type="molecule type" value="Genomic_DNA"/>
</dbReference>
<dbReference type="AlphaFoldDB" id="A0A6L8VBU6"/>
<organism evidence="2 3">
    <name type="scientific">Frigidibacter albus</name>
    <dbReference type="NCBI Taxonomy" id="1465486"/>
    <lineage>
        <taxon>Bacteria</taxon>
        <taxon>Pseudomonadati</taxon>
        <taxon>Pseudomonadota</taxon>
        <taxon>Alphaproteobacteria</taxon>
        <taxon>Rhodobacterales</taxon>
        <taxon>Paracoccaceae</taxon>
        <taxon>Frigidibacter</taxon>
    </lineage>
</organism>
<keyword evidence="1" id="KW-0812">Transmembrane</keyword>
<keyword evidence="1" id="KW-1133">Transmembrane helix</keyword>
<evidence type="ECO:0000313" key="3">
    <source>
        <dbReference type="Proteomes" id="UP000477083"/>
    </source>
</evidence>
<name>A0A6L8VBU6_9RHOB</name>
<dbReference type="Proteomes" id="UP000477083">
    <property type="component" value="Unassembled WGS sequence"/>
</dbReference>
<protein>
    <submittedName>
        <fullName evidence="2">Uncharacterized protein</fullName>
    </submittedName>
</protein>
<keyword evidence="1" id="KW-0472">Membrane</keyword>
<sequence length="64" mass="7360">MYSLIMTSGIRRLMEREFVPFVLALLIAQIWFKWGSFSLELVGFLAVWFVLGLLANILLGALKR</sequence>
<feature type="transmembrane region" description="Helical" evidence="1">
    <location>
        <begin position="41"/>
        <end position="62"/>
    </location>
</feature>